<organism evidence="1 2">
    <name type="scientific">Caerostris extrusa</name>
    <name type="common">Bark spider</name>
    <name type="synonym">Caerostris bankana</name>
    <dbReference type="NCBI Taxonomy" id="172846"/>
    <lineage>
        <taxon>Eukaryota</taxon>
        <taxon>Metazoa</taxon>
        <taxon>Ecdysozoa</taxon>
        <taxon>Arthropoda</taxon>
        <taxon>Chelicerata</taxon>
        <taxon>Arachnida</taxon>
        <taxon>Araneae</taxon>
        <taxon>Araneomorphae</taxon>
        <taxon>Entelegynae</taxon>
        <taxon>Araneoidea</taxon>
        <taxon>Araneidae</taxon>
        <taxon>Caerostris</taxon>
    </lineage>
</organism>
<proteinExistence type="predicted"/>
<dbReference type="AlphaFoldDB" id="A0AAV4P4M2"/>
<evidence type="ECO:0000313" key="2">
    <source>
        <dbReference type="Proteomes" id="UP001054945"/>
    </source>
</evidence>
<sequence>MNYTQGGFFYKIGTTLPNEGYLGFQIFITQYRGAFQKEPVGSASLEDKTGNPSLNPSQSGKVSVACVPSVLHGSFHFPRDFVGPPFQWSVRLHEMCGDLDRENGSSLGHRLGGGTVHGIVGGVPVGYLLWCPVVFWVCMNIRESICFYLTCFKGSKGVRVKQDPLSESGSNSIDS</sequence>
<accession>A0AAV4P4M2</accession>
<keyword evidence="2" id="KW-1185">Reference proteome</keyword>
<dbReference type="EMBL" id="BPLR01004110">
    <property type="protein sequence ID" value="GIX92252.1"/>
    <property type="molecule type" value="Genomic_DNA"/>
</dbReference>
<gene>
    <name evidence="1" type="ORF">CEXT_718861</name>
</gene>
<dbReference type="Proteomes" id="UP001054945">
    <property type="component" value="Unassembled WGS sequence"/>
</dbReference>
<comment type="caution">
    <text evidence="1">The sequence shown here is derived from an EMBL/GenBank/DDBJ whole genome shotgun (WGS) entry which is preliminary data.</text>
</comment>
<name>A0AAV4P4M2_CAEEX</name>
<reference evidence="1 2" key="1">
    <citation type="submission" date="2021-06" db="EMBL/GenBank/DDBJ databases">
        <title>Caerostris extrusa draft genome.</title>
        <authorList>
            <person name="Kono N."/>
            <person name="Arakawa K."/>
        </authorList>
    </citation>
    <scope>NUCLEOTIDE SEQUENCE [LARGE SCALE GENOMIC DNA]</scope>
</reference>
<protein>
    <submittedName>
        <fullName evidence="1">Uncharacterized protein</fullName>
    </submittedName>
</protein>
<evidence type="ECO:0000313" key="1">
    <source>
        <dbReference type="EMBL" id="GIX92252.1"/>
    </source>
</evidence>